<evidence type="ECO:0000313" key="2">
    <source>
        <dbReference type="EMBL" id="MFC4354378.1"/>
    </source>
</evidence>
<dbReference type="RefSeq" id="WP_378140661.1">
    <property type="nucleotide sequence ID" value="NZ_JBHSEF010000011.1"/>
</dbReference>
<keyword evidence="2" id="KW-0378">Hydrolase</keyword>
<dbReference type="Proteomes" id="UP001595733">
    <property type="component" value="Unassembled WGS sequence"/>
</dbReference>
<keyword evidence="1" id="KW-1133">Transmembrane helix</keyword>
<protein>
    <submittedName>
        <fullName evidence="2">Sigma-E processing peptidase SpoIIGA</fullName>
        <ecNumber evidence="2">3.4.23.-</ecNumber>
    </submittedName>
</protein>
<dbReference type="EMBL" id="JBHSEF010000011">
    <property type="protein sequence ID" value="MFC4354378.1"/>
    <property type="molecule type" value="Genomic_DNA"/>
</dbReference>
<feature type="transmembrane region" description="Helical" evidence="1">
    <location>
        <begin position="7"/>
        <end position="25"/>
    </location>
</feature>
<accession>A0ABV8UUZ7</accession>
<proteinExistence type="predicted"/>
<sequence>MYIEVIILLNSFLVLLIIVTATRLLMLRISRLKLFVLFLSSLPLIWYPLLSLLLLTVLIVLFFASDRRSLLKLMLISCMFLFTIGGVIQLVAIRPLLLFITLLIALLTVRVGKSLFIQHHAKSFVKEVTCGPLTIKGYWDTGNQCTDPLSSEPVHFIRQDVIEQYPELFAKTKRLLSLSTVTTSDLYPLYEIVEPLSSEGSILAGRYVAPVKTNFPFESQVLLHHYAFQ</sequence>
<name>A0ABV8UUZ7_9BACL</name>
<dbReference type="Pfam" id="PF03419">
    <property type="entry name" value="Peptidase_U4"/>
    <property type="match status" value="1"/>
</dbReference>
<dbReference type="InterPro" id="IPR005081">
    <property type="entry name" value="SpoIIGA"/>
</dbReference>
<reference evidence="3" key="1">
    <citation type="journal article" date="2019" name="Int. J. Syst. Evol. Microbiol.">
        <title>The Global Catalogue of Microorganisms (GCM) 10K type strain sequencing project: providing services to taxonomists for standard genome sequencing and annotation.</title>
        <authorList>
            <consortium name="The Broad Institute Genomics Platform"/>
            <consortium name="The Broad Institute Genome Sequencing Center for Infectious Disease"/>
            <person name="Wu L."/>
            <person name="Ma J."/>
        </authorList>
    </citation>
    <scope>NUCLEOTIDE SEQUENCE [LARGE SCALE GENOMIC DNA]</scope>
    <source>
        <strain evidence="3">CCUG 50353</strain>
    </source>
</reference>
<dbReference type="EC" id="3.4.23.-" evidence="2"/>
<dbReference type="GO" id="GO:0016787">
    <property type="term" value="F:hydrolase activity"/>
    <property type="evidence" value="ECO:0007669"/>
    <property type="project" value="UniProtKB-KW"/>
</dbReference>
<keyword evidence="3" id="KW-1185">Reference proteome</keyword>
<evidence type="ECO:0000313" key="3">
    <source>
        <dbReference type="Proteomes" id="UP001595733"/>
    </source>
</evidence>
<comment type="caution">
    <text evidence="2">The sequence shown here is derived from an EMBL/GenBank/DDBJ whole genome shotgun (WGS) entry which is preliminary data.</text>
</comment>
<keyword evidence="1" id="KW-0472">Membrane</keyword>
<feature type="transmembrane region" description="Helical" evidence="1">
    <location>
        <begin position="70"/>
        <end position="90"/>
    </location>
</feature>
<keyword evidence="1" id="KW-0812">Transmembrane</keyword>
<feature type="transmembrane region" description="Helical" evidence="1">
    <location>
        <begin position="45"/>
        <end position="63"/>
    </location>
</feature>
<evidence type="ECO:0000256" key="1">
    <source>
        <dbReference type="SAM" id="Phobius"/>
    </source>
</evidence>
<organism evidence="2 3">
    <name type="scientific">Chryseomicrobium palamuruense</name>
    <dbReference type="NCBI Taxonomy" id="682973"/>
    <lineage>
        <taxon>Bacteria</taxon>
        <taxon>Bacillati</taxon>
        <taxon>Bacillota</taxon>
        <taxon>Bacilli</taxon>
        <taxon>Bacillales</taxon>
        <taxon>Caryophanaceae</taxon>
        <taxon>Chryseomicrobium</taxon>
    </lineage>
</organism>
<gene>
    <name evidence="2" type="ORF">ACFO0S_04720</name>
</gene>